<reference evidence="2" key="1">
    <citation type="journal article" date="2015" name="Nature">
        <title>Complex archaea that bridge the gap between prokaryotes and eukaryotes.</title>
        <authorList>
            <person name="Spang A."/>
            <person name="Saw J.H."/>
            <person name="Jorgensen S.L."/>
            <person name="Zaremba-Niedzwiedzka K."/>
            <person name="Martijn J."/>
            <person name="Lind A.E."/>
            <person name="van Eijk R."/>
            <person name="Schleper C."/>
            <person name="Guy L."/>
            <person name="Ettema T.J."/>
        </authorList>
    </citation>
    <scope>NUCLEOTIDE SEQUENCE</scope>
</reference>
<name>A0A0F9Z3Y3_9ZZZZ</name>
<dbReference type="EMBL" id="LAZR01000002">
    <property type="protein sequence ID" value="KKO11854.1"/>
    <property type="molecule type" value="Genomic_DNA"/>
</dbReference>
<dbReference type="InterPro" id="IPR016181">
    <property type="entry name" value="Acyl_CoA_acyltransferase"/>
</dbReference>
<sequence length="357" mass="40652">MSRIVMRYTPDLASQYEQLLAESPIGMFNHSLRYREFLKEILPDAEDHYLCAFNNNEMVAALPVFVKKGPYGAVVNSLPFFGSHGGFIYKVPADSTAIADLLVAFNTLCADVNAFSSTVVEAALEKNEEKYEAFCANFFDERIGQITHLPNISNAECLDNELFGILHQKTRNMVRKGQKGGFSVTHDGSMSTLKTLHEIHDNNIRSIGGSPKPLNVFIAISKVFRYDEDYRIYTASKNGRIVSALLVLYFKDMVEYFTPATLEAYRSDQPLSLLIYTAMRDAILERESRHWNWGGTWLSQKGVYQFKSRWGTTDYPYRYHVQVSHTINELSIISKEVLLKGYPYFYTVPFAALDLSE</sequence>
<accession>A0A0F9Z3Y3</accession>
<comment type="caution">
    <text evidence="2">The sequence shown here is derived from an EMBL/GenBank/DDBJ whole genome shotgun (WGS) entry which is preliminary data.</text>
</comment>
<dbReference type="InterPro" id="IPR050644">
    <property type="entry name" value="PG_Glycine_Bridge_Synth"/>
</dbReference>
<dbReference type="PANTHER" id="PTHR36174">
    <property type="entry name" value="LIPID II:GLYCINE GLYCYLTRANSFERASE"/>
    <property type="match status" value="1"/>
</dbReference>
<dbReference type="Gene3D" id="3.40.630.30">
    <property type="match status" value="1"/>
</dbReference>
<dbReference type="PANTHER" id="PTHR36174:SF1">
    <property type="entry name" value="LIPID II:GLYCINE GLYCYLTRANSFERASE"/>
    <property type="match status" value="1"/>
</dbReference>
<gene>
    <name evidence="2" type="ORF">LCGC14_0013580</name>
</gene>
<protein>
    <recommendedName>
        <fullName evidence="1">BioF2-like acetyltransferase domain-containing protein</fullName>
    </recommendedName>
</protein>
<organism evidence="2">
    <name type="scientific">marine sediment metagenome</name>
    <dbReference type="NCBI Taxonomy" id="412755"/>
    <lineage>
        <taxon>unclassified sequences</taxon>
        <taxon>metagenomes</taxon>
        <taxon>ecological metagenomes</taxon>
    </lineage>
</organism>
<proteinExistence type="predicted"/>
<evidence type="ECO:0000313" key="2">
    <source>
        <dbReference type="EMBL" id="KKO11854.1"/>
    </source>
</evidence>
<dbReference type="InterPro" id="IPR038740">
    <property type="entry name" value="BioF2-like_GNAT_dom"/>
</dbReference>
<feature type="domain" description="BioF2-like acetyltransferase" evidence="1">
    <location>
        <begin position="169"/>
        <end position="285"/>
    </location>
</feature>
<evidence type="ECO:0000259" key="1">
    <source>
        <dbReference type="Pfam" id="PF13480"/>
    </source>
</evidence>
<dbReference type="SUPFAM" id="SSF55729">
    <property type="entry name" value="Acyl-CoA N-acyltransferases (Nat)"/>
    <property type="match status" value="1"/>
</dbReference>
<dbReference type="Pfam" id="PF13480">
    <property type="entry name" value="Acetyltransf_6"/>
    <property type="match status" value="1"/>
</dbReference>
<dbReference type="AlphaFoldDB" id="A0A0F9Z3Y3"/>